<evidence type="ECO:0000313" key="2">
    <source>
        <dbReference type="EMBL" id="KAJ1189684.1"/>
    </source>
</evidence>
<feature type="region of interest" description="Disordered" evidence="1">
    <location>
        <begin position="35"/>
        <end position="58"/>
    </location>
</feature>
<evidence type="ECO:0000256" key="1">
    <source>
        <dbReference type="SAM" id="MobiDB-lite"/>
    </source>
</evidence>
<accession>A0AAV7UNY7</accession>
<dbReference type="AlphaFoldDB" id="A0AAV7UNY7"/>
<dbReference type="EMBL" id="JANPWB010000005">
    <property type="protein sequence ID" value="KAJ1189684.1"/>
    <property type="molecule type" value="Genomic_DNA"/>
</dbReference>
<name>A0AAV7UNY7_PLEWA</name>
<organism evidence="2 3">
    <name type="scientific">Pleurodeles waltl</name>
    <name type="common">Iberian ribbed newt</name>
    <dbReference type="NCBI Taxonomy" id="8319"/>
    <lineage>
        <taxon>Eukaryota</taxon>
        <taxon>Metazoa</taxon>
        <taxon>Chordata</taxon>
        <taxon>Craniata</taxon>
        <taxon>Vertebrata</taxon>
        <taxon>Euteleostomi</taxon>
        <taxon>Amphibia</taxon>
        <taxon>Batrachia</taxon>
        <taxon>Caudata</taxon>
        <taxon>Salamandroidea</taxon>
        <taxon>Salamandridae</taxon>
        <taxon>Pleurodelinae</taxon>
        <taxon>Pleurodeles</taxon>
    </lineage>
</organism>
<evidence type="ECO:0000313" key="3">
    <source>
        <dbReference type="Proteomes" id="UP001066276"/>
    </source>
</evidence>
<protein>
    <submittedName>
        <fullName evidence="2">Uncharacterized protein</fullName>
    </submittedName>
</protein>
<comment type="caution">
    <text evidence="2">The sequence shown here is derived from an EMBL/GenBank/DDBJ whole genome shotgun (WGS) entry which is preliminary data.</text>
</comment>
<proteinExistence type="predicted"/>
<gene>
    <name evidence="2" type="ORF">NDU88_006427</name>
</gene>
<reference evidence="2" key="1">
    <citation type="journal article" date="2022" name="bioRxiv">
        <title>Sequencing and chromosome-scale assembly of the giantPleurodeles waltlgenome.</title>
        <authorList>
            <person name="Brown T."/>
            <person name="Elewa A."/>
            <person name="Iarovenko S."/>
            <person name="Subramanian E."/>
            <person name="Araus A.J."/>
            <person name="Petzold A."/>
            <person name="Susuki M."/>
            <person name="Suzuki K.-i.T."/>
            <person name="Hayashi T."/>
            <person name="Toyoda A."/>
            <person name="Oliveira C."/>
            <person name="Osipova E."/>
            <person name="Leigh N.D."/>
            <person name="Simon A."/>
            <person name="Yun M.H."/>
        </authorList>
    </citation>
    <scope>NUCLEOTIDE SEQUENCE</scope>
    <source>
        <strain evidence="2">20211129_DDA</strain>
        <tissue evidence="2">Liver</tissue>
    </source>
</reference>
<keyword evidence="3" id="KW-1185">Reference proteome</keyword>
<sequence>MSIAWLCIFPHRVRARPPVVAPRFPPVLSHCKPTPGTVRQGRQPIPQPPVQADAHGGRRPATTGFVVPGVSRAGSLTGPPRLRKALGQGPRFGLQTFLSTAEAPTTPPATAGHLPVIVRRAGRIGRSPDATPHLRMPEAGPAALPDALWSARPSQPSPRCFTAPLRA</sequence>
<dbReference type="Proteomes" id="UP001066276">
    <property type="component" value="Chromosome 3_1"/>
</dbReference>